<keyword evidence="3" id="KW-1185">Reference proteome</keyword>
<feature type="domain" description="Large polyvalent protein associated" evidence="1">
    <location>
        <begin position="16"/>
        <end position="101"/>
    </location>
</feature>
<gene>
    <name evidence="2" type="ORF">FM21_35230</name>
</gene>
<evidence type="ECO:0000259" key="1">
    <source>
        <dbReference type="Pfam" id="PF18847"/>
    </source>
</evidence>
<comment type="caution">
    <text evidence="2">The sequence shown here is derived from an EMBL/GenBank/DDBJ whole genome shotgun (WGS) entry which is preliminary data.</text>
</comment>
<dbReference type="AlphaFoldDB" id="A0A086MRI9"/>
<reference evidence="2 3" key="1">
    <citation type="submission" date="2014-05" db="EMBL/GenBank/DDBJ databases">
        <title>Complete genome sequence of the Streptomyces mutabilis TRM45540.</title>
        <authorList>
            <person name="Luo X."/>
            <person name="Zhang L."/>
        </authorList>
    </citation>
    <scope>NUCLEOTIDE SEQUENCE [LARGE SCALE GENOMIC DNA]</scope>
    <source>
        <strain evidence="2 3">TRM45540</strain>
    </source>
</reference>
<dbReference type="RefSeq" id="WP_043386077.1">
    <property type="nucleotide sequence ID" value="NZ_KN039950.1"/>
</dbReference>
<dbReference type="Pfam" id="PF18847">
    <property type="entry name" value="LPD29"/>
    <property type="match status" value="1"/>
</dbReference>
<dbReference type="InterPro" id="IPR041311">
    <property type="entry name" value="LPD29"/>
</dbReference>
<dbReference type="Proteomes" id="UP000029095">
    <property type="component" value="Unassembled WGS sequence"/>
</dbReference>
<evidence type="ECO:0000313" key="2">
    <source>
        <dbReference type="EMBL" id="KFG71507.1"/>
    </source>
</evidence>
<evidence type="ECO:0000313" key="3">
    <source>
        <dbReference type="Proteomes" id="UP000029095"/>
    </source>
</evidence>
<dbReference type="EMBL" id="JNFQ01000007">
    <property type="protein sequence ID" value="KFG71507.1"/>
    <property type="molecule type" value="Genomic_DNA"/>
</dbReference>
<name>A0A086MRI9_9ACTN</name>
<protein>
    <recommendedName>
        <fullName evidence="1">Large polyvalent protein associated domain-containing protein</fullName>
    </recommendedName>
</protein>
<accession>A0A086MRI9</accession>
<dbReference type="HOGENOM" id="CLU_2235087_0_0_11"/>
<proteinExistence type="predicted"/>
<sequence>MLRSDELFPTYAPALTAPQTATHLRRMLWRSFPGVRFSVSRKHGRMLTVSWSGGPCEVEEATVAAPLLADYTTPERRRAQPVTVTRFGRTTHGTPLVDAIALRRR</sequence>
<organism evidence="2 3">
    <name type="scientific">Streptomyces mutabilis</name>
    <dbReference type="NCBI Taxonomy" id="67332"/>
    <lineage>
        <taxon>Bacteria</taxon>
        <taxon>Bacillati</taxon>
        <taxon>Actinomycetota</taxon>
        <taxon>Actinomycetes</taxon>
        <taxon>Kitasatosporales</taxon>
        <taxon>Streptomycetaceae</taxon>
        <taxon>Streptomyces</taxon>
    </lineage>
</organism>